<dbReference type="GO" id="GO:0000785">
    <property type="term" value="C:chromatin"/>
    <property type="evidence" value="ECO:0007669"/>
    <property type="project" value="TreeGrafter"/>
</dbReference>
<feature type="region of interest" description="Disordered" evidence="7">
    <location>
        <begin position="527"/>
        <end position="564"/>
    </location>
</feature>
<dbReference type="SUPFAM" id="SSF51197">
    <property type="entry name" value="Clavaminate synthase-like"/>
    <property type="match status" value="1"/>
</dbReference>
<dbReference type="PROSITE" id="PS51805">
    <property type="entry name" value="EPHD"/>
    <property type="match status" value="1"/>
</dbReference>
<dbReference type="FunFam" id="2.60.120.650:FF:000024">
    <property type="entry name" value="Putative jumonji family transcription factor"/>
    <property type="match status" value="1"/>
</dbReference>
<reference evidence="11 12" key="1">
    <citation type="journal article" date="2018" name="Nat. Ecol. Evol.">
        <title>Pezizomycetes genomes reveal the molecular basis of ectomycorrhizal truffle lifestyle.</title>
        <authorList>
            <person name="Murat C."/>
            <person name="Payen T."/>
            <person name="Noel B."/>
            <person name="Kuo A."/>
            <person name="Morin E."/>
            <person name="Chen J."/>
            <person name="Kohler A."/>
            <person name="Krizsan K."/>
            <person name="Balestrini R."/>
            <person name="Da Silva C."/>
            <person name="Montanini B."/>
            <person name="Hainaut M."/>
            <person name="Levati E."/>
            <person name="Barry K.W."/>
            <person name="Belfiori B."/>
            <person name="Cichocki N."/>
            <person name="Clum A."/>
            <person name="Dockter R.B."/>
            <person name="Fauchery L."/>
            <person name="Guy J."/>
            <person name="Iotti M."/>
            <person name="Le Tacon F."/>
            <person name="Lindquist E.A."/>
            <person name="Lipzen A."/>
            <person name="Malagnac F."/>
            <person name="Mello A."/>
            <person name="Molinier V."/>
            <person name="Miyauchi S."/>
            <person name="Poulain J."/>
            <person name="Riccioni C."/>
            <person name="Rubini A."/>
            <person name="Sitrit Y."/>
            <person name="Splivallo R."/>
            <person name="Traeger S."/>
            <person name="Wang M."/>
            <person name="Zifcakova L."/>
            <person name="Wipf D."/>
            <person name="Zambonelli A."/>
            <person name="Paolocci F."/>
            <person name="Nowrousian M."/>
            <person name="Ottonello S."/>
            <person name="Baldrian P."/>
            <person name="Spatafora J.W."/>
            <person name="Henrissat B."/>
            <person name="Nagy L.G."/>
            <person name="Aury J.M."/>
            <person name="Wincker P."/>
            <person name="Grigoriev I.V."/>
            <person name="Bonfante P."/>
            <person name="Martin F.M."/>
        </authorList>
    </citation>
    <scope>NUCLEOTIDE SEQUENCE [LARGE SCALE GENOMIC DNA]</scope>
    <source>
        <strain evidence="11 12">120613-1</strain>
    </source>
</reference>
<evidence type="ECO:0000259" key="8">
    <source>
        <dbReference type="PROSITE" id="PS51183"/>
    </source>
</evidence>
<feature type="domain" description="PHD-type" evidence="10">
    <location>
        <begin position="584"/>
        <end position="709"/>
    </location>
</feature>
<dbReference type="SMART" id="SM00249">
    <property type="entry name" value="PHD"/>
    <property type="match status" value="1"/>
</dbReference>
<dbReference type="GO" id="GO:0140684">
    <property type="term" value="F:histone H3K9me2/H3K9me3 demethylase activity"/>
    <property type="evidence" value="ECO:0007669"/>
    <property type="project" value="UniProtKB-EC"/>
</dbReference>
<dbReference type="GO" id="GO:0051864">
    <property type="term" value="F:histone H3K36 demethylase activity"/>
    <property type="evidence" value="ECO:0007669"/>
    <property type="project" value="TreeGrafter"/>
</dbReference>
<feature type="compositionally biased region" description="Polar residues" evidence="7">
    <location>
        <begin position="924"/>
        <end position="944"/>
    </location>
</feature>
<dbReference type="PROSITE" id="PS51183">
    <property type="entry name" value="JMJN"/>
    <property type="match status" value="1"/>
</dbReference>
<dbReference type="Gene3D" id="3.30.40.10">
    <property type="entry name" value="Zinc/RING finger domain, C3HC4 (zinc finger)"/>
    <property type="match status" value="1"/>
</dbReference>
<dbReference type="InterPro" id="IPR003347">
    <property type="entry name" value="JmjC_dom"/>
</dbReference>
<feature type="compositionally biased region" description="Polar residues" evidence="7">
    <location>
        <begin position="1092"/>
        <end position="1104"/>
    </location>
</feature>
<dbReference type="GO" id="GO:0008270">
    <property type="term" value="F:zinc ion binding"/>
    <property type="evidence" value="ECO:0007669"/>
    <property type="project" value="UniProtKB-KW"/>
</dbReference>
<feature type="region of interest" description="Disordered" evidence="7">
    <location>
        <begin position="145"/>
        <end position="266"/>
    </location>
</feature>
<keyword evidence="4" id="KW-0863">Zinc-finger</keyword>
<dbReference type="PROSITE" id="PS51184">
    <property type="entry name" value="JMJC"/>
    <property type="match status" value="1"/>
</dbReference>
<dbReference type="PANTHER" id="PTHR10694:SF7">
    <property type="entry name" value="[HISTONE H3]-TRIMETHYL-L-LYSINE(9) DEMETHYLASE"/>
    <property type="match status" value="1"/>
</dbReference>
<dbReference type="GO" id="GO:0010468">
    <property type="term" value="P:regulation of gene expression"/>
    <property type="evidence" value="ECO:0007669"/>
    <property type="project" value="TreeGrafter"/>
</dbReference>
<organism evidence="11 12">
    <name type="scientific">Choiromyces venosus 120613-1</name>
    <dbReference type="NCBI Taxonomy" id="1336337"/>
    <lineage>
        <taxon>Eukaryota</taxon>
        <taxon>Fungi</taxon>
        <taxon>Dikarya</taxon>
        <taxon>Ascomycota</taxon>
        <taxon>Pezizomycotina</taxon>
        <taxon>Pezizomycetes</taxon>
        <taxon>Pezizales</taxon>
        <taxon>Tuberaceae</taxon>
        <taxon>Choiromyces</taxon>
    </lineage>
</organism>
<keyword evidence="5" id="KW-0862">Zinc</keyword>
<dbReference type="SMART" id="SM00558">
    <property type="entry name" value="JmjC"/>
    <property type="match status" value="1"/>
</dbReference>
<dbReference type="SMART" id="SM00545">
    <property type="entry name" value="JmjN"/>
    <property type="match status" value="1"/>
</dbReference>
<dbReference type="InterPro" id="IPR003349">
    <property type="entry name" value="JmjN"/>
</dbReference>
<feature type="compositionally biased region" description="Low complexity" evidence="7">
    <location>
        <begin position="1105"/>
        <end position="1119"/>
    </location>
</feature>
<dbReference type="Pfam" id="PF13832">
    <property type="entry name" value="zf-HC5HC2H_2"/>
    <property type="match status" value="1"/>
</dbReference>
<feature type="compositionally biased region" description="Low complexity" evidence="7">
    <location>
        <begin position="1184"/>
        <end position="1197"/>
    </location>
</feature>
<evidence type="ECO:0000256" key="6">
    <source>
        <dbReference type="ARBA" id="ARBA00049349"/>
    </source>
</evidence>
<evidence type="ECO:0000256" key="7">
    <source>
        <dbReference type="SAM" id="MobiDB-lite"/>
    </source>
</evidence>
<sequence>MAAAVMDPITTSGEGSKFEVVVEKRQPNNDEQFEVFPEEKEEEITPSYYYENMGIPVFEPTMDQFRSFKDFVNKINHYGMQSGIVKVIPPKEWTDSLASLEDKLKDIRIKNPIIQHMAGVAGEYRQENIEKQRTYNLPQWRQLCESSEHQPPAKRGERRKGQAIKEAPVGRKTRSRKSATAAVTEVKEEEVIALDDLEDNAPVAGARKRNPPTPKSPEKAKQEELDTPGPITDSHGRQPRMSGTVESTPDPITDSHGRQPRQKKKYVRKTAKEREAEQAIADDEAFDGFDFRIHNADDYTPERCDELEKAYWRTLTYSNPLYGADMPGSLFDDSTTSWNVAKLENLLDCLGKKLPGVNTAYLYLGMWRSTFAWHLEDVDLYSINYIHFGAPKQWYSISREDKSKFEQVMRGIWPNDSKKCSQFLRHKNYLVSPSLLHSHGIKVNKLVHHQGEFVITFPFGYHSGYNLGYNCAESVNFATESWLEYGRNAKKCECIKDSVWVDVDEIERKLRGESTEDEGDEIEYYYEDEDEDELEANDLPTPPESVEGKPVKTKNHKKRKLEDGKERPVKVKKLRLKLSKEAAPEPCILCPNNIPYEELVATDDGQKAHRLCAIYTPETYFKWDEAQQQEVVANIPGIPRARLDLRCIFCRSTKGACFQCSSKKCARAYHATCAAAAGVLVNMFDVPHYGEDGQIYPQTDIDFRCRFHRPKRPKDMDSEKLESDMVVRKFANSLIKGDVIQMQFYRGDIFGGVVIENRYSEECVLVNVLPKGLVTNMIWTESLEVEWKWILAQDPSTVPLPLPLTEMPMHPTAQQSGVATTKAPKLIPAPEDPFCDDASGLKWGELIIAEAPVNPDQAPVDFNNPFWHYLGEHSTEYIAKYTDDPKKRVPNEVASMGSTRKPRAKIIRTPAKTPKPTYLGPGSLQYSQALQSPYTPDQSQNYHSPLSHLTAGSSSSHLPQQQLWPPVYRPPLPNVLSGNSIANIVADATKAFINEHALSPPQEHATLANQPLTLTNGGARQHDDGFSIQETIQSSTTSNSMIDPQLMAQGAGSVATPSQHIGAYDPVFLAQQSSALSAQATSATVPGRDMTPTPTHRVNNPEQVPTTPQSSSATSLLQSSPPPSALSAVDYSPNASAPQQTTPVRKMVPLADIQAALAQLARAKAQEQKAKADVEAARAEVKAARAQQTAAAALGQTPAPPSQA</sequence>
<dbReference type="Gene3D" id="2.60.120.650">
    <property type="entry name" value="Cupin"/>
    <property type="match status" value="2"/>
</dbReference>
<dbReference type="Pfam" id="PF02375">
    <property type="entry name" value="JmjN"/>
    <property type="match status" value="1"/>
</dbReference>
<feature type="region of interest" description="Disordered" evidence="7">
    <location>
        <begin position="887"/>
        <end position="962"/>
    </location>
</feature>
<dbReference type="EMBL" id="ML120383">
    <property type="protein sequence ID" value="RPA99968.1"/>
    <property type="molecule type" value="Genomic_DNA"/>
</dbReference>
<keyword evidence="3" id="KW-0479">Metal-binding</keyword>
<feature type="compositionally biased region" description="Acidic residues" evidence="7">
    <location>
        <begin position="527"/>
        <end position="536"/>
    </location>
</feature>
<gene>
    <name evidence="11" type="ORF">L873DRAFT_842915</name>
</gene>
<name>A0A3N4JSI0_9PEZI</name>
<accession>A0A3N4JSI0</accession>
<feature type="region of interest" description="Disordered" evidence="7">
    <location>
        <begin position="1182"/>
        <end position="1204"/>
    </location>
</feature>
<comment type="catalytic activity">
    <reaction evidence="6">
        <text>N(6),N(6),N(6)-trimethyl-L-lysyl(9)-[histone H3] + 2 2-oxoglutarate + 2 O2 = N(6)-methyl-L-lysyl(9)-[histone H3] + 2 formaldehyde + 2 succinate + 2 CO2</text>
        <dbReference type="Rhea" id="RHEA:60200"/>
        <dbReference type="Rhea" id="RHEA-COMP:15538"/>
        <dbReference type="Rhea" id="RHEA-COMP:15542"/>
        <dbReference type="ChEBI" id="CHEBI:15379"/>
        <dbReference type="ChEBI" id="CHEBI:16526"/>
        <dbReference type="ChEBI" id="CHEBI:16810"/>
        <dbReference type="ChEBI" id="CHEBI:16842"/>
        <dbReference type="ChEBI" id="CHEBI:30031"/>
        <dbReference type="ChEBI" id="CHEBI:61929"/>
        <dbReference type="ChEBI" id="CHEBI:61961"/>
        <dbReference type="EC" id="1.14.11.66"/>
    </reaction>
</comment>
<protein>
    <recommendedName>
        <fullName evidence="2">[histone H3]-trimethyl-L-lysine(9) demethylase</fullName>
        <ecNumber evidence="2">1.14.11.66</ecNumber>
    </recommendedName>
</protein>
<dbReference type="InterPro" id="IPR055500">
    <property type="entry name" value="DUF7072"/>
</dbReference>
<feature type="domain" description="JmjN" evidence="8">
    <location>
        <begin position="55"/>
        <end position="96"/>
    </location>
</feature>
<dbReference type="Pfam" id="PF23258">
    <property type="entry name" value="DUF7072"/>
    <property type="match status" value="1"/>
</dbReference>
<feature type="compositionally biased region" description="Polar residues" evidence="7">
    <location>
        <begin position="1133"/>
        <end position="1143"/>
    </location>
</feature>
<dbReference type="AlphaFoldDB" id="A0A3N4JSI0"/>
<dbReference type="CDD" id="cd15571">
    <property type="entry name" value="ePHD"/>
    <property type="match status" value="1"/>
</dbReference>
<evidence type="ECO:0000256" key="4">
    <source>
        <dbReference type="ARBA" id="ARBA00022771"/>
    </source>
</evidence>
<dbReference type="OrthoDB" id="9547406at2759"/>
<comment type="similarity">
    <text evidence="1">Belongs to the JHDM3 histone demethylase family.</text>
</comment>
<keyword evidence="12" id="KW-1185">Reference proteome</keyword>
<evidence type="ECO:0000256" key="3">
    <source>
        <dbReference type="ARBA" id="ARBA00022723"/>
    </source>
</evidence>
<dbReference type="GO" id="GO:0005634">
    <property type="term" value="C:nucleus"/>
    <property type="evidence" value="ECO:0007669"/>
    <property type="project" value="TreeGrafter"/>
</dbReference>
<dbReference type="PANTHER" id="PTHR10694">
    <property type="entry name" value="LYSINE-SPECIFIC DEMETHYLASE"/>
    <property type="match status" value="1"/>
</dbReference>
<proteinExistence type="inferred from homology"/>
<feature type="region of interest" description="Disordered" evidence="7">
    <location>
        <begin position="1079"/>
        <end position="1143"/>
    </location>
</feature>
<dbReference type="Pfam" id="PF02373">
    <property type="entry name" value="JmjC"/>
    <property type="match status" value="1"/>
</dbReference>
<evidence type="ECO:0000313" key="11">
    <source>
        <dbReference type="EMBL" id="RPA99968.1"/>
    </source>
</evidence>
<dbReference type="EC" id="1.14.11.66" evidence="2"/>
<dbReference type="InterPro" id="IPR034732">
    <property type="entry name" value="EPHD"/>
</dbReference>
<evidence type="ECO:0000259" key="9">
    <source>
        <dbReference type="PROSITE" id="PS51184"/>
    </source>
</evidence>
<evidence type="ECO:0000256" key="5">
    <source>
        <dbReference type="ARBA" id="ARBA00022833"/>
    </source>
</evidence>
<dbReference type="Proteomes" id="UP000276215">
    <property type="component" value="Unassembled WGS sequence"/>
</dbReference>
<evidence type="ECO:0000256" key="1">
    <source>
        <dbReference type="ARBA" id="ARBA00009711"/>
    </source>
</evidence>
<dbReference type="STRING" id="1336337.A0A3N4JSI0"/>
<dbReference type="InterPro" id="IPR013083">
    <property type="entry name" value="Znf_RING/FYVE/PHD"/>
</dbReference>
<evidence type="ECO:0000313" key="12">
    <source>
        <dbReference type="Proteomes" id="UP000276215"/>
    </source>
</evidence>
<evidence type="ECO:0000259" key="10">
    <source>
        <dbReference type="PROSITE" id="PS51805"/>
    </source>
</evidence>
<dbReference type="InterPro" id="IPR001965">
    <property type="entry name" value="Znf_PHD"/>
</dbReference>
<feature type="compositionally biased region" description="Polar residues" evidence="7">
    <location>
        <begin position="950"/>
        <end position="962"/>
    </location>
</feature>
<evidence type="ECO:0000256" key="2">
    <source>
        <dbReference type="ARBA" id="ARBA00012900"/>
    </source>
</evidence>
<feature type="domain" description="JmjC" evidence="9">
    <location>
        <begin position="332"/>
        <end position="494"/>
    </location>
</feature>